<dbReference type="RefSeq" id="WP_148921358.1">
    <property type="nucleotide sequence ID" value="NZ_VTAV01000036.1"/>
</dbReference>
<evidence type="ECO:0000313" key="1">
    <source>
        <dbReference type="EMBL" id="TYR30790.1"/>
    </source>
</evidence>
<comment type="caution">
    <text evidence="1">The sequence shown here is derived from an EMBL/GenBank/DDBJ whole genome shotgun (WGS) entry which is preliminary data.</text>
</comment>
<dbReference type="EMBL" id="VTAV01000036">
    <property type="protein sequence ID" value="TYR30790.1"/>
    <property type="molecule type" value="Genomic_DNA"/>
</dbReference>
<accession>A0A5D4GWA4</accession>
<dbReference type="Proteomes" id="UP000322362">
    <property type="component" value="Unassembled WGS sequence"/>
</dbReference>
<reference evidence="1 2" key="1">
    <citation type="submission" date="2019-08" db="EMBL/GenBank/DDBJ databases">
        <title>Phlebobacter frassis gen. nov. sp. nov., a new member of family Sphingobacteriaceae isolated from sand fly rearing media.</title>
        <authorList>
            <person name="Kakumanu M.L."/>
            <person name="Marayati B.F."/>
            <person name="Wada-Katsumata A."/>
            <person name="Wasserberg G."/>
            <person name="Schal C."/>
            <person name="Apperson C.S."/>
            <person name="Ponnusamy L."/>
        </authorList>
    </citation>
    <scope>NUCLEOTIDE SEQUENCE [LARGE SCALE GENOMIC DNA]</scope>
    <source>
        <strain evidence="1 2">SSI9</strain>
    </source>
</reference>
<sequence>MKRKIFLLLNFFFLSTYFLVAQFVNQQKNVTSLRIAIADTSNNYLFLKQEKLKEIWGVFQNNELHEIRLRYQEPDNEFWSSEYYDMNFDGDVYVFKKKYKNSIHFLKPKLDVQNIYGRTKQYLNSKQLRTVIRKDSVIFDFRLECLGEDMQDNVPNRNKLGVPAKYFGDLKKLSLSIEKQFAEINSPAEIDSIIVFRCVIDVSGDMSSLILEAGGRSAFSDAVKNALNSSQRTQTLKEPKRWVPARISRGPVKSNIRIYARLHKDGSVVSAL</sequence>
<keyword evidence="2" id="KW-1185">Reference proteome</keyword>
<evidence type="ECO:0000313" key="2">
    <source>
        <dbReference type="Proteomes" id="UP000322362"/>
    </source>
</evidence>
<protein>
    <submittedName>
        <fullName evidence="1">Uncharacterized protein</fullName>
    </submittedName>
</protein>
<gene>
    <name evidence="1" type="ORF">FXV77_21790</name>
</gene>
<name>A0A5D4GWA4_9SPHI</name>
<organism evidence="1 2">
    <name type="scientific">Sphingobacterium phlebotomi</name>
    <dbReference type="NCBI Taxonomy" id="2605433"/>
    <lineage>
        <taxon>Bacteria</taxon>
        <taxon>Pseudomonadati</taxon>
        <taxon>Bacteroidota</taxon>
        <taxon>Sphingobacteriia</taxon>
        <taxon>Sphingobacteriales</taxon>
        <taxon>Sphingobacteriaceae</taxon>
        <taxon>Sphingobacterium</taxon>
    </lineage>
</organism>
<proteinExistence type="predicted"/>
<dbReference type="AlphaFoldDB" id="A0A5D4GWA4"/>